<evidence type="ECO:0000313" key="2">
    <source>
        <dbReference type="Proteomes" id="UP000177457"/>
    </source>
</evidence>
<dbReference type="InterPro" id="IPR010921">
    <property type="entry name" value="Trp_repressor/repl_initiator"/>
</dbReference>
<evidence type="ECO:0008006" key="3">
    <source>
        <dbReference type="Google" id="ProtNLM"/>
    </source>
</evidence>
<sequence length="74" mass="8602">MMKEFLADLLTQGELKELAKRLQIVKQLDRNATHRAVAKNLRVGIATVERGARELNDRSGGFRKILDMYYKKRK</sequence>
<name>A0A1F6MQ79_9BACT</name>
<dbReference type="InterPro" id="IPR038116">
    <property type="entry name" value="TrpR-like_sf"/>
</dbReference>
<dbReference type="GO" id="GO:0003700">
    <property type="term" value="F:DNA-binding transcription factor activity"/>
    <property type="evidence" value="ECO:0007669"/>
    <property type="project" value="InterPro"/>
</dbReference>
<protein>
    <recommendedName>
        <fullName evidence="3">Transcriptional regulator</fullName>
    </recommendedName>
</protein>
<dbReference type="Pfam" id="PF01371">
    <property type="entry name" value="Trp_repressor"/>
    <property type="match status" value="1"/>
</dbReference>
<dbReference type="SUPFAM" id="SSF48295">
    <property type="entry name" value="TrpR-like"/>
    <property type="match status" value="1"/>
</dbReference>
<dbReference type="EMBL" id="MFQE01000014">
    <property type="protein sequence ID" value="OGH73825.1"/>
    <property type="molecule type" value="Genomic_DNA"/>
</dbReference>
<dbReference type="Proteomes" id="UP000177457">
    <property type="component" value="Unassembled WGS sequence"/>
</dbReference>
<organism evidence="1 2">
    <name type="scientific">Candidatus Magasanikbacteria bacterium RIFCSPHIGHO2_02_FULL_51_14</name>
    <dbReference type="NCBI Taxonomy" id="1798683"/>
    <lineage>
        <taxon>Bacteria</taxon>
        <taxon>Candidatus Magasanikiibacteriota</taxon>
    </lineage>
</organism>
<dbReference type="InterPro" id="IPR000831">
    <property type="entry name" value="Trp_repress"/>
</dbReference>
<gene>
    <name evidence="1" type="ORF">A3C90_00965</name>
</gene>
<dbReference type="AlphaFoldDB" id="A0A1F6MQ79"/>
<dbReference type="GO" id="GO:0043565">
    <property type="term" value="F:sequence-specific DNA binding"/>
    <property type="evidence" value="ECO:0007669"/>
    <property type="project" value="InterPro"/>
</dbReference>
<reference evidence="1 2" key="1">
    <citation type="journal article" date="2016" name="Nat. Commun.">
        <title>Thousands of microbial genomes shed light on interconnected biogeochemical processes in an aquifer system.</title>
        <authorList>
            <person name="Anantharaman K."/>
            <person name="Brown C.T."/>
            <person name="Hug L.A."/>
            <person name="Sharon I."/>
            <person name="Castelle C.J."/>
            <person name="Probst A.J."/>
            <person name="Thomas B.C."/>
            <person name="Singh A."/>
            <person name="Wilkins M.J."/>
            <person name="Karaoz U."/>
            <person name="Brodie E.L."/>
            <person name="Williams K.H."/>
            <person name="Hubbard S.S."/>
            <person name="Banfield J.F."/>
        </authorList>
    </citation>
    <scope>NUCLEOTIDE SEQUENCE [LARGE SCALE GENOMIC DNA]</scope>
</reference>
<dbReference type="Gene3D" id="1.10.1270.10">
    <property type="entry name" value="TrpR-like"/>
    <property type="match status" value="1"/>
</dbReference>
<proteinExistence type="predicted"/>
<evidence type="ECO:0000313" key="1">
    <source>
        <dbReference type="EMBL" id="OGH73825.1"/>
    </source>
</evidence>
<accession>A0A1F6MQ79</accession>
<dbReference type="STRING" id="1798683.A3C90_00965"/>
<comment type="caution">
    <text evidence="1">The sequence shown here is derived from an EMBL/GenBank/DDBJ whole genome shotgun (WGS) entry which is preliminary data.</text>
</comment>